<evidence type="ECO:0000313" key="2">
    <source>
        <dbReference type="EMBL" id="SFR92569.1"/>
    </source>
</evidence>
<keyword evidence="1" id="KW-0812">Transmembrane</keyword>
<keyword evidence="1" id="KW-0472">Membrane</keyword>
<sequence length="95" mass="10417">MERGATWEREAVRDQWKALEARRRDANQFLLGVAATVAGLLSLLLALAREACGFTIGGAAGECSAVIPPTAMLFFWLFGALVFVFGLRLCWRASR</sequence>
<dbReference type="STRING" id="767519.SAMN05216559_1101"/>
<dbReference type="Proteomes" id="UP000199062">
    <property type="component" value="Unassembled WGS sequence"/>
</dbReference>
<reference evidence="2 3" key="1">
    <citation type="submission" date="2016-10" db="EMBL/GenBank/DDBJ databases">
        <authorList>
            <person name="de Groot N.N."/>
        </authorList>
    </citation>
    <scope>NUCLEOTIDE SEQUENCE [LARGE SCALE GENOMIC DNA]</scope>
    <source>
        <strain evidence="2 3">CGMCC 1.10457</strain>
    </source>
</reference>
<keyword evidence="3" id="KW-1185">Reference proteome</keyword>
<evidence type="ECO:0000313" key="3">
    <source>
        <dbReference type="Proteomes" id="UP000199062"/>
    </source>
</evidence>
<proteinExistence type="predicted"/>
<feature type="transmembrane region" description="Helical" evidence="1">
    <location>
        <begin position="73"/>
        <end position="91"/>
    </location>
</feature>
<gene>
    <name evidence="2" type="ORF">SAMN05216559_1101</name>
</gene>
<name>A0A1I6KMY9_9EURY</name>
<evidence type="ECO:0000256" key="1">
    <source>
        <dbReference type="SAM" id="Phobius"/>
    </source>
</evidence>
<keyword evidence="1" id="KW-1133">Transmembrane helix</keyword>
<feature type="transmembrane region" description="Helical" evidence="1">
    <location>
        <begin position="29"/>
        <end position="48"/>
    </location>
</feature>
<protein>
    <submittedName>
        <fullName evidence="2">Uncharacterized protein</fullName>
    </submittedName>
</protein>
<dbReference type="EMBL" id="FOZK01000001">
    <property type="protein sequence ID" value="SFR92569.1"/>
    <property type="molecule type" value="Genomic_DNA"/>
</dbReference>
<dbReference type="AlphaFoldDB" id="A0A1I6KMY9"/>
<accession>A0A1I6KMY9</accession>
<organism evidence="2 3">
    <name type="scientific">Halomicrobium zhouii</name>
    <dbReference type="NCBI Taxonomy" id="767519"/>
    <lineage>
        <taxon>Archaea</taxon>
        <taxon>Methanobacteriati</taxon>
        <taxon>Methanobacteriota</taxon>
        <taxon>Stenosarchaea group</taxon>
        <taxon>Halobacteria</taxon>
        <taxon>Halobacteriales</taxon>
        <taxon>Haloarculaceae</taxon>
        <taxon>Halomicrobium</taxon>
    </lineage>
</organism>
<dbReference type="RefSeq" id="WP_089814631.1">
    <property type="nucleotide sequence ID" value="NZ_FOZK01000001.1"/>
</dbReference>